<dbReference type="STRING" id="1400863.BN873_490010"/>
<feature type="coiled-coil region" evidence="1">
    <location>
        <begin position="236"/>
        <end position="282"/>
    </location>
</feature>
<reference evidence="3" key="2">
    <citation type="submission" date="2014-03" db="EMBL/GenBank/DDBJ databases">
        <title>Candidatus Competibacter-lineage genomes retrieved from metagenomes reveal functional metabolic diversity.</title>
        <authorList>
            <person name="McIlroy S.J."/>
            <person name="Albertsen M."/>
            <person name="Andresen E.K."/>
            <person name="Saunders A.M."/>
            <person name="Kristiansen R."/>
            <person name="Stokholm-Bjerregaard M."/>
            <person name="Nielsen K.L."/>
            <person name="Nielsen P.H."/>
        </authorList>
    </citation>
    <scope>NUCLEOTIDE SEQUENCE</scope>
    <source>
        <strain evidence="3">Run_A_D11</strain>
    </source>
</reference>
<gene>
    <name evidence="3" type="ORF">BN873_490010</name>
</gene>
<evidence type="ECO:0000256" key="1">
    <source>
        <dbReference type="SAM" id="Coils"/>
    </source>
</evidence>
<reference evidence="3" key="1">
    <citation type="submission" date="2013-07" db="EMBL/GenBank/DDBJ databases">
        <authorList>
            <person name="McIlroy S."/>
        </authorList>
    </citation>
    <scope>NUCLEOTIDE SEQUENCE [LARGE SCALE GENOMIC DNA]</scope>
    <source>
        <strain evidence="3">Run_A_D11</strain>
    </source>
</reference>
<organism evidence="3 4">
    <name type="scientific">Candidatus Competibacter denitrificans Run_A_D11</name>
    <dbReference type="NCBI Taxonomy" id="1400863"/>
    <lineage>
        <taxon>Bacteria</taxon>
        <taxon>Pseudomonadati</taxon>
        <taxon>Pseudomonadota</taxon>
        <taxon>Gammaproteobacteria</taxon>
        <taxon>Candidatus Competibacteraceae</taxon>
        <taxon>Candidatus Competibacter</taxon>
    </lineage>
</organism>
<dbReference type="AlphaFoldDB" id="W6M645"/>
<evidence type="ECO:0000256" key="2">
    <source>
        <dbReference type="SAM" id="MobiDB-lite"/>
    </source>
</evidence>
<dbReference type="EMBL" id="CBTJ020000057">
    <property type="protein sequence ID" value="CDI03401.1"/>
    <property type="molecule type" value="Genomic_DNA"/>
</dbReference>
<dbReference type="RefSeq" id="WP_048674113.1">
    <property type="nucleotide sequence ID" value="NZ_CBTJ020000057.1"/>
</dbReference>
<dbReference type="Proteomes" id="UP000035760">
    <property type="component" value="Unassembled WGS sequence"/>
</dbReference>
<name>W6M645_9GAMM</name>
<accession>W6M645</accession>
<keyword evidence="4" id="KW-1185">Reference proteome</keyword>
<keyword evidence="1" id="KW-0175">Coiled coil</keyword>
<protein>
    <submittedName>
        <fullName evidence="3">Uncharacterized protein</fullName>
    </submittedName>
</protein>
<evidence type="ECO:0000313" key="4">
    <source>
        <dbReference type="Proteomes" id="UP000035760"/>
    </source>
</evidence>
<dbReference type="NCBIfam" id="NF038055">
    <property type="entry name" value="T3SS_SctB_pilot"/>
    <property type="match status" value="1"/>
</dbReference>
<sequence>MTTINTHYTGPRINGDAEPSENAATAAGKATVVSDVASDSGGPDLSRRDKLSLSGLPEPEGQGPAGDLSATTQRIAHLSESVQADVFAFMNLFFKMALETRKTASEIRTAEREAKFQELQNAADKIREAGVYQMVAGIVGGVATIGSGALNMAGGLKSLKASSDALKGFSSERLPNRPIELSDLEVSQSPSVGQSLNPATAQTQAQAVGMKFGGIASGVQGAGQIGSAGLGFGASVAQTEQKEHETQAEKDQAQVDTANELYQNMQQTIQDVLSRLAAIQQSNSDTVKQIVRA</sequence>
<comment type="caution">
    <text evidence="3">The sequence shown here is derived from an EMBL/GenBank/DDBJ whole genome shotgun (WGS) entry which is preliminary data.</text>
</comment>
<proteinExistence type="predicted"/>
<evidence type="ECO:0000313" key="3">
    <source>
        <dbReference type="EMBL" id="CDI03401.1"/>
    </source>
</evidence>
<feature type="region of interest" description="Disordered" evidence="2">
    <location>
        <begin position="1"/>
        <end position="69"/>
    </location>
</feature>